<proteinExistence type="predicted"/>
<keyword evidence="3" id="KW-1185">Reference proteome</keyword>
<dbReference type="Proteomes" id="UP000467132">
    <property type="component" value="Unassembled WGS sequence"/>
</dbReference>
<evidence type="ECO:0000313" key="2">
    <source>
        <dbReference type="EMBL" id="NBI07538.1"/>
    </source>
</evidence>
<dbReference type="InterPro" id="IPR058588">
    <property type="entry name" value="E2-CBASS"/>
</dbReference>
<sequence length="140" mass="17040">MFKKLDKLSKKVPWSKQLFSMKNRFPNFEFHSVNTTNKHFIGELQPTKDSPKYRVKILYRTNKKPKVYVLEPEILDSAPHRYSDNSLCLYYPDDLSFDQYSVIADTIIPWTIEWLYFYEIWLEDNVWWGKEAPHYIYEDK</sequence>
<dbReference type="Pfam" id="PF26395">
    <property type="entry name" value="E2-CBASS"/>
    <property type="match status" value="1"/>
</dbReference>
<evidence type="ECO:0000259" key="1">
    <source>
        <dbReference type="Pfam" id="PF26395"/>
    </source>
</evidence>
<evidence type="ECO:0000313" key="3">
    <source>
        <dbReference type="Proteomes" id="UP000467132"/>
    </source>
</evidence>
<dbReference type="AlphaFoldDB" id="A0A845R1X3"/>
<feature type="domain" description="Type II CBASS E2 protein" evidence="1">
    <location>
        <begin position="17"/>
        <end position="134"/>
    </location>
</feature>
<accession>A0A845R1X3</accession>
<reference evidence="2 3" key="1">
    <citation type="submission" date="2018-08" db="EMBL/GenBank/DDBJ databases">
        <title>Murine metabolic-syndrome-specific gut microbial biobank.</title>
        <authorList>
            <person name="Liu C."/>
        </authorList>
    </citation>
    <scope>NUCLEOTIDE SEQUENCE [LARGE SCALE GENOMIC DNA]</scope>
    <source>
        <strain evidence="2 3">583</strain>
    </source>
</reference>
<protein>
    <recommendedName>
        <fullName evidence="1">Type II CBASS E2 protein domain-containing protein</fullName>
    </recommendedName>
</protein>
<name>A0A845R1X3_9CLOT</name>
<dbReference type="EMBL" id="QXXA01000013">
    <property type="protein sequence ID" value="NBI07538.1"/>
    <property type="molecule type" value="Genomic_DNA"/>
</dbReference>
<gene>
    <name evidence="2" type="ORF">D3Z33_11820</name>
</gene>
<comment type="caution">
    <text evidence="2">The sequence shown here is derived from an EMBL/GenBank/DDBJ whole genome shotgun (WGS) entry which is preliminary data.</text>
</comment>
<dbReference type="OrthoDB" id="4736406at2"/>
<organism evidence="2 3">
    <name type="scientific">Senegalia massiliensis</name>
    <dbReference type="NCBI Taxonomy" id="1720316"/>
    <lineage>
        <taxon>Bacteria</taxon>
        <taxon>Bacillati</taxon>
        <taxon>Bacillota</taxon>
        <taxon>Clostridia</taxon>
        <taxon>Eubacteriales</taxon>
        <taxon>Clostridiaceae</taxon>
        <taxon>Senegalia</taxon>
    </lineage>
</organism>